<dbReference type="GO" id="GO:0008104">
    <property type="term" value="P:intracellular protein localization"/>
    <property type="evidence" value="ECO:0007669"/>
    <property type="project" value="TreeGrafter"/>
</dbReference>
<feature type="transmembrane region" description="Helical" evidence="7">
    <location>
        <begin position="441"/>
        <end position="460"/>
    </location>
</feature>
<reference evidence="8" key="1">
    <citation type="submission" date="2021-04" db="EMBL/GenBank/DDBJ databases">
        <authorList>
            <consortium name="Molecular Ecology Group"/>
        </authorList>
    </citation>
    <scope>NUCLEOTIDE SEQUENCE</scope>
</reference>
<comment type="similarity">
    <text evidence="2">Belongs to the ODR-4 family.</text>
</comment>
<accession>A0A8S3Z9U1</accession>
<gene>
    <name evidence="8" type="ORF">CUNI_LOCUS11631</name>
</gene>
<feature type="compositionally biased region" description="Acidic residues" evidence="6">
    <location>
        <begin position="50"/>
        <end position="63"/>
    </location>
</feature>
<dbReference type="Proteomes" id="UP000678393">
    <property type="component" value="Unassembled WGS sequence"/>
</dbReference>
<name>A0A8S3Z9U1_9EUPU</name>
<evidence type="ECO:0000256" key="6">
    <source>
        <dbReference type="SAM" id="MobiDB-lite"/>
    </source>
</evidence>
<evidence type="ECO:0000256" key="7">
    <source>
        <dbReference type="SAM" id="Phobius"/>
    </source>
</evidence>
<evidence type="ECO:0000256" key="1">
    <source>
        <dbReference type="ARBA" id="ARBA00004370"/>
    </source>
</evidence>
<dbReference type="InterPro" id="IPR029454">
    <property type="entry name" value="ODR-4-like"/>
</dbReference>
<comment type="subcellular location">
    <subcellularLocation>
        <location evidence="1">Membrane</location>
    </subcellularLocation>
</comment>
<dbReference type="OrthoDB" id="21458at2759"/>
<dbReference type="PANTHER" id="PTHR33966:SF1">
    <property type="entry name" value="PROTEIN ODR-4 HOMOLOG"/>
    <property type="match status" value="1"/>
</dbReference>
<evidence type="ECO:0008006" key="10">
    <source>
        <dbReference type="Google" id="ProtNLM"/>
    </source>
</evidence>
<evidence type="ECO:0000313" key="9">
    <source>
        <dbReference type="Proteomes" id="UP000678393"/>
    </source>
</evidence>
<dbReference type="GO" id="GO:0012505">
    <property type="term" value="C:endomembrane system"/>
    <property type="evidence" value="ECO:0007669"/>
    <property type="project" value="TreeGrafter"/>
</dbReference>
<feature type="region of interest" description="Disordered" evidence="6">
    <location>
        <begin position="50"/>
        <end position="82"/>
    </location>
</feature>
<dbReference type="AlphaFoldDB" id="A0A8S3Z9U1"/>
<evidence type="ECO:0000313" key="8">
    <source>
        <dbReference type="EMBL" id="CAG5126073.1"/>
    </source>
</evidence>
<organism evidence="8 9">
    <name type="scientific">Candidula unifasciata</name>
    <dbReference type="NCBI Taxonomy" id="100452"/>
    <lineage>
        <taxon>Eukaryota</taxon>
        <taxon>Metazoa</taxon>
        <taxon>Spiralia</taxon>
        <taxon>Lophotrochozoa</taxon>
        <taxon>Mollusca</taxon>
        <taxon>Gastropoda</taxon>
        <taxon>Heterobranchia</taxon>
        <taxon>Euthyneura</taxon>
        <taxon>Panpulmonata</taxon>
        <taxon>Eupulmonata</taxon>
        <taxon>Stylommatophora</taxon>
        <taxon>Helicina</taxon>
        <taxon>Helicoidea</taxon>
        <taxon>Geomitridae</taxon>
        <taxon>Candidula</taxon>
    </lineage>
</organism>
<keyword evidence="9" id="KW-1185">Reference proteome</keyword>
<protein>
    <recommendedName>
        <fullName evidence="10">Protein odr-4 homolog</fullName>
    </recommendedName>
</protein>
<dbReference type="GO" id="GO:0016020">
    <property type="term" value="C:membrane"/>
    <property type="evidence" value="ECO:0007669"/>
    <property type="project" value="UniProtKB-SubCell"/>
</dbReference>
<evidence type="ECO:0000256" key="2">
    <source>
        <dbReference type="ARBA" id="ARBA00010131"/>
    </source>
</evidence>
<dbReference type="PANTHER" id="PTHR33966">
    <property type="entry name" value="PROTEIN ODR-4 HOMOLOG"/>
    <property type="match status" value="1"/>
</dbReference>
<proteinExistence type="inferred from homology"/>
<dbReference type="Pfam" id="PF14778">
    <property type="entry name" value="ODR4-like"/>
    <property type="match status" value="1"/>
</dbReference>
<sequence length="466" mass="51319">MGRSIIADEAVEAYINKLVKTNKWFVGVIIGQLSLQRDYVVHVARTPDPVENEVSEENGENDTGDNIQNAKKKPSLEHPSSLEQLDGKWVSTHAKQVSRMLPGGLSVVGLFAIAPSAMLKNAQGKLKQMLFAVHKQLSRNNILTPSNEITDRILLQMDTSTKKLSCVTLDVADIKSVLRPAEWKFQSGGCKWVQLNSHITLDIPMAVPTDSKAQTLLKQIQNGLADFSSSIQRSIVAIEGTVRDPSDPLVSQVEKKGKATKGGNPTSNTSLSQDVSIFLPFVYSDVHKDPVVSTSQATINMMGTVVVRAYVSTRATVAEAVEAIKVDIIRSLMSRCELLCEEFDVTEEKQGSEIYDPPVRLFCQLPHCGVDVCDYVFQDEKQEEVKQRIQELLDVDVDELEESEKSAADDDTWSRQSSLSCMSSHQSLVPSQPDKKNMLKAYVGAAVGGIVALAATWLSYTYMNDE</sequence>
<evidence type="ECO:0000256" key="5">
    <source>
        <dbReference type="ARBA" id="ARBA00023136"/>
    </source>
</evidence>
<dbReference type="EMBL" id="CAJHNH020002236">
    <property type="protein sequence ID" value="CAG5126073.1"/>
    <property type="molecule type" value="Genomic_DNA"/>
</dbReference>
<evidence type="ECO:0000256" key="4">
    <source>
        <dbReference type="ARBA" id="ARBA00022989"/>
    </source>
</evidence>
<keyword evidence="3 7" id="KW-0812">Transmembrane</keyword>
<comment type="caution">
    <text evidence="8">The sequence shown here is derived from an EMBL/GenBank/DDBJ whole genome shotgun (WGS) entry which is preliminary data.</text>
</comment>
<evidence type="ECO:0000256" key="3">
    <source>
        <dbReference type="ARBA" id="ARBA00022692"/>
    </source>
</evidence>
<keyword evidence="5 7" id="KW-0472">Membrane</keyword>
<keyword evidence="4 7" id="KW-1133">Transmembrane helix</keyword>